<dbReference type="GO" id="GO:0005737">
    <property type="term" value="C:cytoplasm"/>
    <property type="evidence" value="ECO:0007669"/>
    <property type="project" value="TreeGrafter"/>
</dbReference>
<gene>
    <name evidence="3" type="ORF">J5474_14360</name>
</gene>
<feature type="binding site" evidence="2">
    <location>
        <position position="57"/>
    </location>
    <ligand>
        <name>substrate</name>
    </ligand>
</feature>
<sequence>MSHVTLVRHGQANTQARDEIAYDRLSDMGWQQARWLGEHLRATGERFARVYSGTLRRHVETAEAIAADCAAAPVRDARLNEMAYFDLAKLVEAQHGLTVPDDREGFVAHLPKVFDLWQTGRVEAPPEPFETFEARTRAALQEIAEGEGRALVVTSGGVIGMVLRHVLRLDLRATAHACLAIENTSLHRVQPLKDGLLMTQFNALPHLEAPERQFARSHL</sequence>
<dbReference type="Proteomes" id="UP000675940">
    <property type="component" value="Unassembled WGS sequence"/>
</dbReference>
<keyword evidence="4" id="KW-1185">Reference proteome</keyword>
<dbReference type="Pfam" id="PF00300">
    <property type="entry name" value="His_Phos_1"/>
    <property type="match status" value="1"/>
</dbReference>
<dbReference type="SUPFAM" id="SSF53254">
    <property type="entry name" value="Phosphoglycerate mutase-like"/>
    <property type="match status" value="1"/>
</dbReference>
<evidence type="ECO:0000313" key="4">
    <source>
        <dbReference type="Proteomes" id="UP000675940"/>
    </source>
</evidence>
<feature type="active site" description="Tele-phosphohistidine intermediate" evidence="1">
    <location>
        <position position="9"/>
    </location>
</feature>
<dbReference type="PANTHER" id="PTHR48100:SF1">
    <property type="entry name" value="HISTIDINE PHOSPHATASE FAMILY PROTEIN-RELATED"/>
    <property type="match status" value="1"/>
</dbReference>
<accession>A0A940S222</accession>
<dbReference type="Gene3D" id="3.40.50.1240">
    <property type="entry name" value="Phosphoglycerate mutase-like"/>
    <property type="match status" value="1"/>
</dbReference>
<feature type="binding site" evidence="2">
    <location>
        <begin position="81"/>
        <end position="84"/>
    </location>
    <ligand>
        <name>substrate</name>
    </ligand>
</feature>
<dbReference type="PANTHER" id="PTHR48100">
    <property type="entry name" value="BROAD-SPECIFICITY PHOSPHATASE YOR283W-RELATED"/>
    <property type="match status" value="1"/>
</dbReference>
<comment type="caution">
    <text evidence="3">The sequence shown here is derived from an EMBL/GenBank/DDBJ whole genome shotgun (WGS) entry which is preliminary data.</text>
</comment>
<dbReference type="RefSeq" id="WP_209361616.1">
    <property type="nucleotide sequence ID" value="NZ_JAGISH010000008.1"/>
</dbReference>
<name>A0A940S222_9RHOB</name>
<organism evidence="3 4">
    <name type="scientific">Sagittula salina</name>
    <dbReference type="NCBI Taxonomy" id="2820268"/>
    <lineage>
        <taxon>Bacteria</taxon>
        <taxon>Pseudomonadati</taxon>
        <taxon>Pseudomonadota</taxon>
        <taxon>Alphaproteobacteria</taxon>
        <taxon>Rhodobacterales</taxon>
        <taxon>Roseobacteraceae</taxon>
        <taxon>Sagittula</taxon>
    </lineage>
</organism>
<dbReference type="CDD" id="cd07067">
    <property type="entry name" value="HP_PGM_like"/>
    <property type="match status" value="1"/>
</dbReference>
<dbReference type="InterPro" id="IPR029033">
    <property type="entry name" value="His_PPase_superfam"/>
</dbReference>
<evidence type="ECO:0000256" key="1">
    <source>
        <dbReference type="PIRSR" id="PIRSR613078-1"/>
    </source>
</evidence>
<dbReference type="InterPro" id="IPR013078">
    <property type="entry name" value="His_Pase_superF_clade-1"/>
</dbReference>
<dbReference type="GO" id="GO:0016791">
    <property type="term" value="F:phosphatase activity"/>
    <property type="evidence" value="ECO:0007669"/>
    <property type="project" value="TreeGrafter"/>
</dbReference>
<dbReference type="InterPro" id="IPR050275">
    <property type="entry name" value="PGM_Phosphatase"/>
</dbReference>
<reference evidence="3" key="1">
    <citation type="submission" date="2021-03" db="EMBL/GenBank/DDBJ databases">
        <title>Sagittula salina sp. nov. strain M10.9X isolated from the marine waste.</title>
        <authorList>
            <person name="Satari L."/>
            <person name="Molina-Menor E."/>
            <person name="Vidal-Verdu A."/>
            <person name="Pascual J."/>
            <person name="Pereto J."/>
            <person name="Porcar M."/>
        </authorList>
    </citation>
    <scope>NUCLEOTIDE SEQUENCE</scope>
    <source>
        <strain evidence="3">M10.9X</strain>
    </source>
</reference>
<evidence type="ECO:0000256" key="2">
    <source>
        <dbReference type="PIRSR" id="PIRSR613078-2"/>
    </source>
</evidence>
<dbReference type="SMART" id="SM00855">
    <property type="entry name" value="PGAM"/>
    <property type="match status" value="1"/>
</dbReference>
<proteinExistence type="predicted"/>
<dbReference type="EMBL" id="JAGISH010000008">
    <property type="protein sequence ID" value="MBP0483662.1"/>
    <property type="molecule type" value="Genomic_DNA"/>
</dbReference>
<evidence type="ECO:0000313" key="3">
    <source>
        <dbReference type="EMBL" id="MBP0483662.1"/>
    </source>
</evidence>
<dbReference type="AlphaFoldDB" id="A0A940S222"/>
<protein>
    <submittedName>
        <fullName evidence="3">Histidine phosphatase family protein</fullName>
    </submittedName>
</protein>
<feature type="active site" description="Proton donor/acceptor" evidence="1">
    <location>
        <position position="81"/>
    </location>
</feature>